<dbReference type="Gene3D" id="1.10.10.60">
    <property type="entry name" value="Homeodomain-like"/>
    <property type="match status" value="2"/>
</dbReference>
<dbReference type="Proteomes" id="UP000460549">
    <property type="component" value="Unassembled WGS sequence"/>
</dbReference>
<dbReference type="SUPFAM" id="SSF52172">
    <property type="entry name" value="CheY-like"/>
    <property type="match status" value="1"/>
</dbReference>
<keyword evidence="1" id="KW-0805">Transcription regulation</keyword>
<dbReference type="RefSeq" id="WP_154425126.1">
    <property type="nucleotide sequence ID" value="NZ_VUNN01000007.1"/>
</dbReference>
<dbReference type="CDD" id="cd17536">
    <property type="entry name" value="REC_YesN-like"/>
    <property type="match status" value="1"/>
</dbReference>
<accession>A0A7X2PC63</accession>
<evidence type="ECO:0000256" key="3">
    <source>
        <dbReference type="ARBA" id="ARBA00023163"/>
    </source>
</evidence>
<dbReference type="AlphaFoldDB" id="A0A7X2PC63"/>
<evidence type="ECO:0000256" key="4">
    <source>
        <dbReference type="PROSITE-ProRule" id="PRU00169"/>
    </source>
</evidence>
<dbReference type="SMART" id="SM00448">
    <property type="entry name" value="REC"/>
    <property type="match status" value="1"/>
</dbReference>
<dbReference type="GO" id="GO:0043565">
    <property type="term" value="F:sequence-specific DNA binding"/>
    <property type="evidence" value="ECO:0007669"/>
    <property type="project" value="InterPro"/>
</dbReference>
<feature type="domain" description="HTH araC/xylS-type" evidence="5">
    <location>
        <begin position="391"/>
        <end position="489"/>
    </location>
</feature>
<dbReference type="GO" id="GO:0000160">
    <property type="term" value="P:phosphorelay signal transduction system"/>
    <property type="evidence" value="ECO:0007669"/>
    <property type="project" value="InterPro"/>
</dbReference>
<comment type="caution">
    <text evidence="7">The sequence shown here is derived from an EMBL/GenBank/DDBJ whole genome shotgun (WGS) entry which is preliminary data.</text>
</comment>
<evidence type="ECO:0000313" key="7">
    <source>
        <dbReference type="EMBL" id="MSU06151.1"/>
    </source>
</evidence>
<sequence>MIRLIMADDEPFILSGLEHLMDWKALGIEIIGSYPDGRSALEGILTLEPDIALLDISMPGFSGLELLERIESDGLKTEVIFISGFQEFDYVRSALLHGALDYLVKPVVRSELLKSLSRAKCFSGKLNREEKESRTPVYTAFFRDHKEPYVLVRSGSSESSSTSLDRLKSFSYLERLRSKIEQTGRGFVFRHGDDDFILFSGMSRTSALVYMKECGDEIYRKNSIRICSVISEEFSSVLDMEAMIIKCREAYSCSYYASFFSVYEYLIPEKEVATSTVEVMKWREMLTAAILSLNEDRIEDCWSSFVTEIATLRESRRDEVCFCFCNCLRLILDKLADSKLKIDEPDLNLLMEKGRETKSYLELTELFRRELFNIHHQLLERAGQKKTKEYLVALEYIEEHYQEQIGLKQIADLVGMNTYYFSAYFKKNTGENFKDYLRKVRLEHAVSLMISTDKSVTEVAQAVGYPDVRTFSDVFQRVYNEKPSSYIKRVRGK</sequence>
<evidence type="ECO:0000259" key="6">
    <source>
        <dbReference type="PROSITE" id="PS50110"/>
    </source>
</evidence>
<dbReference type="EMBL" id="VUNN01000007">
    <property type="protein sequence ID" value="MSU06151.1"/>
    <property type="molecule type" value="Genomic_DNA"/>
</dbReference>
<organism evidence="7 8">
    <name type="scientific">Bullifex porci</name>
    <dbReference type="NCBI Taxonomy" id="2606638"/>
    <lineage>
        <taxon>Bacteria</taxon>
        <taxon>Pseudomonadati</taxon>
        <taxon>Spirochaetota</taxon>
        <taxon>Spirochaetia</taxon>
        <taxon>Spirochaetales</taxon>
        <taxon>Spirochaetaceae</taxon>
        <taxon>Bullifex</taxon>
    </lineage>
</organism>
<dbReference type="Gene3D" id="3.40.50.2300">
    <property type="match status" value="1"/>
</dbReference>
<gene>
    <name evidence="7" type="ORF">FYJ80_05090</name>
</gene>
<evidence type="ECO:0000313" key="8">
    <source>
        <dbReference type="Proteomes" id="UP000460549"/>
    </source>
</evidence>
<keyword evidence="2" id="KW-0238">DNA-binding</keyword>
<dbReference type="SUPFAM" id="SSF46689">
    <property type="entry name" value="Homeodomain-like"/>
    <property type="match status" value="2"/>
</dbReference>
<dbReference type="Pfam" id="PF12833">
    <property type="entry name" value="HTH_18"/>
    <property type="match status" value="1"/>
</dbReference>
<keyword evidence="4" id="KW-0597">Phosphoprotein</keyword>
<reference evidence="7 8" key="1">
    <citation type="submission" date="2019-08" db="EMBL/GenBank/DDBJ databases">
        <title>In-depth cultivation of the pig gut microbiome towards novel bacterial diversity and tailored functional studies.</title>
        <authorList>
            <person name="Wylensek D."/>
            <person name="Hitch T.C.A."/>
            <person name="Clavel T."/>
        </authorList>
    </citation>
    <scope>NUCLEOTIDE SEQUENCE [LARGE SCALE GENOMIC DNA]</scope>
    <source>
        <strain evidence="7 8">NM-380-WT-3C1</strain>
    </source>
</reference>
<dbReference type="InterPro" id="IPR018062">
    <property type="entry name" value="HTH_AraC-typ_CS"/>
</dbReference>
<feature type="domain" description="Response regulatory" evidence="6">
    <location>
        <begin position="3"/>
        <end position="120"/>
    </location>
</feature>
<dbReference type="PANTHER" id="PTHR43280">
    <property type="entry name" value="ARAC-FAMILY TRANSCRIPTIONAL REGULATOR"/>
    <property type="match status" value="1"/>
</dbReference>
<dbReference type="InterPro" id="IPR001789">
    <property type="entry name" value="Sig_transdc_resp-reg_receiver"/>
</dbReference>
<protein>
    <submittedName>
        <fullName evidence="7">Response regulator</fullName>
    </submittedName>
</protein>
<dbReference type="InterPro" id="IPR009057">
    <property type="entry name" value="Homeodomain-like_sf"/>
</dbReference>
<evidence type="ECO:0000256" key="2">
    <source>
        <dbReference type="ARBA" id="ARBA00023125"/>
    </source>
</evidence>
<dbReference type="Pfam" id="PF00072">
    <property type="entry name" value="Response_reg"/>
    <property type="match status" value="1"/>
</dbReference>
<dbReference type="GO" id="GO:0003700">
    <property type="term" value="F:DNA-binding transcription factor activity"/>
    <property type="evidence" value="ECO:0007669"/>
    <property type="project" value="InterPro"/>
</dbReference>
<dbReference type="PROSITE" id="PS00041">
    <property type="entry name" value="HTH_ARAC_FAMILY_1"/>
    <property type="match status" value="1"/>
</dbReference>
<dbReference type="PROSITE" id="PS50110">
    <property type="entry name" value="RESPONSE_REGULATORY"/>
    <property type="match status" value="1"/>
</dbReference>
<name>A0A7X2PC63_9SPIO</name>
<feature type="modified residue" description="4-aspartylphosphate" evidence="4">
    <location>
        <position position="55"/>
    </location>
</feature>
<evidence type="ECO:0000256" key="1">
    <source>
        <dbReference type="ARBA" id="ARBA00023015"/>
    </source>
</evidence>
<keyword evidence="8" id="KW-1185">Reference proteome</keyword>
<dbReference type="SMART" id="SM00342">
    <property type="entry name" value="HTH_ARAC"/>
    <property type="match status" value="1"/>
</dbReference>
<dbReference type="PANTHER" id="PTHR43280:SF2">
    <property type="entry name" value="HTH-TYPE TRANSCRIPTIONAL REGULATOR EXSA"/>
    <property type="match status" value="1"/>
</dbReference>
<dbReference type="InterPro" id="IPR011006">
    <property type="entry name" value="CheY-like_superfamily"/>
</dbReference>
<dbReference type="InterPro" id="IPR018060">
    <property type="entry name" value="HTH_AraC"/>
</dbReference>
<proteinExistence type="predicted"/>
<keyword evidence="3" id="KW-0804">Transcription</keyword>
<evidence type="ECO:0000259" key="5">
    <source>
        <dbReference type="PROSITE" id="PS01124"/>
    </source>
</evidence>
<dbReference type="PROSITE" id="PS01124">
    <property type="entry name" value="HTH_ARAC_FAMILY_2"/>
    <property type="match status" value="1"/>
</dbReference>